<protein>
    <submittedName>
        <fullName evidence="3">DUF2786 domain-containing protein</fullName>
    </submittedName>
</protein>
<comment type="caution">
    <text evidence="3">The sequence shown here is derived from an EMBL/GenBank/DDBJ whole genome shotgun (WGS) entry which is preliminary data.</text>
</comment>
<dbReference type="OrthoDB" id="7259266at2"/>
<evidence type="ECO:0000259" key="2">
    <source>
        <dbReference type="Pfam" id="PF23771"/>
    </source>
</evidence>
<proteinExistence type="predicted"/>
<evidence type="ECO:0000259" key="1">
    <source>
        <dbReference type="Pfam" id="PF10979"/>
    </source>
</evidence>
<organism evidence="3 4">
    <name type="scientific">Rhodoblastus acidophilus</name>
    <name type="common">Rhodopseudomonas acidophila</name>
    <dbReference type="NCBI Taxonomy" id="1074"/>
    <lineage>
        <taxon>Bacteria</taxon>
        <taxon>Pseudomonadati</taxon>
        <taxon>Pseudomonadota</taxon>
        <taxon>Alphaproteobacteria</taxon>
        <taxon>Hyphomicrobiales</taxon>
        <taxon>Rhodoblastaceae</taxon>
        <taxon>Rhodoblastus</taxon>
    </lineage>
</organism>
<feature type="domain" description="DUF7168" evidence="2">
    <location>
        <begin position="61"/>
        <end position="178"/>
    </location>
</feature>
<dbReference type="Proteomes" id="UP000439113">
    <property type="component" value="Unassembled WGS sequence"/>
</dbReference>
<evidence type="ECO:0000313" key="3">
    <source>
        <dbReference type="EMBL" id="MTV31379.1"/>
    </source>
</evidence>
<feature type="domain" description="DUF2786" evidence="1">
    <location>
        <begin position="5"/>
        <end position="44"/>
    </location>
</feature>
<dbReference type="RefSeq" id="WP_155446065.1">
    <property type="nucleotide sequence ID" value="NZ_JAOQNR010000010.1"/>
</dbReference>
<dbReference type="Pfam" id="PF23771">
    <property type="entry name" value="DUF7168"/>
    <property type="match status" value="1"/>
</dbReference>
<dbReference type="InterPro" id="IPR055592">
    <property type="entry name" value="DUF7168"/>
</dbReference>
<dbReference type="Pfam" id="PF10979">
    <property type="entry name" value="DUF2786"/>
    <property type="match status" value="1"/>
</dbReference>
<sequence>MDRKKMIERVRALLAKTTDNGCSEAEALSAAAKAQALMDEHDIAQGDLREPTQFSMFQRAKAKRDQVVKNLAVVVGKFYGCKVTTNEKGDVTLFGRDCDVVMAEWLLDTLVAHVKRELKAHFASLKQNNPAYLKIRGVRTRERNGFVLGAVYRIEARLRELTPAPTPARNALVATNTALVNAGFADWLKDRGSKLKQGRASNVGAFNWAIDAGTEAGDRASFARPVGHASGSMMIGRGA</sequence>
<name>A0A6N8DLM2_RHOAC</name>
<dbReference type="InterPro" id="IPR024498">
    <property type="entry name" value="DUF2786"/>
</dbReference>
<dbReference type="EMBL" id="WNKS01000007">
    <property type="protein sequence ID" value="MTV31379.1"/>
    <property type="molecule type" value="Genomic_DNA"/>
</dbReference>
<reference evidence="3 4" key="1">
    <citation type="submission" date="2019-11" db="EMBL/GenBank/DDBJ databases">
        <title>Whole-genome sequence of a Rhodoblastus acidophilus DSM 142.</title>
        <authorList>
            <person name="Kyndt J.A."/>
            <person name="Meyer T.E."/>
        </authorList>
    </citation>
    <scope>NUCLEOTIDE SEQUENCE [LARGE SCALE GENOMIC DNA]</scope>
    <source>
        <strain evidence="3 4">DSM 142</strain>
    </source>
</reference>
<evidence type="ECO:0000313" key="4">
    <source>
        <dbReference type="Proteomes" id="UP000439113"/>
    </source>
</evidence>
<accession>A0A6N8DLM2</accession>
<gene>
    <name evidence="3" type="ORF">GJ654_10275</name>
</gene>
<dbReference type="AlphaFoldDB" id="A0A6N8DLM2"/>